<dbReference type="HOGENOM" id="CLU_104823_0_0_1"/>
<dbReference type="EMBL" id="GL377699">
    <property type="protein sequence ID" value="EFJ06526.1"/>
    <property type="molecule type" value="Genomic_DNA"/>
</dbReference>
<dbReference type="Proteomes" id="UP000001514">
    <property type="component" value="Unassembled WGS sequence"/>
</dbReference>
<feature type="transmembrane region" description="Helical" evidence="1">
    <location>
        <begin position="24"/>
        <end position="44"/>
    </location>
</feature>
<keyword evidence="1" id="KW-0812">Transmembrane</keyword>
<proteinExistence type="predicted"/>
<dbReference type="Gramene" id="EFJ06526">
    <property type="protein sequence ID" value="EFJ06526"/>
    <property type="gene ID" value="SELMODRAFT_448753"/>
</dbReference>
<dbReference type="InParanoid" id="D8T9Y0"/>
<feature type="transmembrane region" description="Helical" evidence="1">
    <location>
        <begin position="98"/>
        <end position="119"/>
    </location>
</feature>
<feature type="transmembrane region" description="Helical" evidence="1">
    <location>
        <begin position="56"/>
        <end position="78"/>
    </location>
</feature>
<keyword evidence="1" id="KW-1133">Transmembrane helix</keyword>
<sequence>MAEGATVANSNEANGKESLKLAKLLITPFTFVASTCLQSGISLIDHSATPAQKGRCFHLFMAATISVFGMAGCMIAIVDNKERNAQELDNLMSSLSMILFVSLSTMLVPLLFSLLYVVYDISATKASWSIMGASLVLIVGYYVKKLFQGMRIPLRATPVILFISFAANTYGYTLYR</sequence>
<protein>
    <submittedName>
        <fullName evidence="2">Uncharacterized protein</fullName>
    </submittedName>
</protein>
<accession>D8T9Y0</accession>
<dbReference type="AlphaFoldDB" id="D8T9Y0"/>
<evidence type="ECO:0000313" key="2">
    <source>
        <dbReference type="EMBL" id="EFJ06526.1"/>
    </source>
</evidence>
<gene>
    <name evidence="2" type="ORF">SELMODRAFT_448753</name>
</gene>
<dbReference type="KEGG" id="smo:SELMODRAFT_448753"/>
<feature type="transmembrane region" description="Helical" evidence="1">
    <location>
        <begin position="126"/>
        <end position="143"/>
    </location>
</feature>
<feature type="transmembrane region" description="Helical" evidence="1">
    <location>
        <begin position="155"/>
        <end position="175"/>
    </location>
</feature>
<keyword evidence="3" id="KW-1185">Reference proteome</keyword>
<name>D8T9Y0_SELML</name>
<reference evidence="2 3" key="1">
    <citation type="journal article" date="2011" name="Science">
        <title>The Selaginella genome identifies genetic changes associated with the evolution of vascular plants.</title>
        <authorList>
            <person name="Banks J.A."/>
            <person name="Nishiyama T."/>
            <person name="Hasebe M."/>
            <person name="Bowman J.L."/>
            <person name="Gribskov M."/>
            <person name="dePamphilis C."/>
            <person name="Albert V.A."/>
            <person name="Aono N."/>
            <person name="Aoyama T."/>
            <person name="Ambrose B.A."/>
            <person name="Ashton N.W."/>
            <person name="Axtell M.J."/>
            <person name="Barker E."/>
            <person name="Barker M.S."/>
            <person name="Bennetzen J.L."/>
            <person name="Bonawitz N.D."/>
            <person name="Chapple C."/>
            <person name="Cheng C."/>
            <person name="Correa L.G."/>
            <person name="Dacre M."/>
            <person name="DeBarry J."/>
            <person name="Dreyer I."/>
            <person name="Elias M."/>
            <person name="Engstrom E.M."/>
            <person name="Estelle M."/>
            <person name="Feng L."/>
            <person name="Finet C."/>
            <person name="Floyd S.K."/>
            <person name="Frommer W.B."/>
            <person name="Fujita T."/>
            <person name="Gramzow L."/>
            <person name="Gutensohn M."/>
            <person name="Harholt J."/>
            <person name="Hattori M."/>
            <person name="Heyl A."/>
            <person name="Hirai T."/>
            <person name="Hiwatashi Y."/>
            <person name="Ishikawa M."/>
            <person name="Iwata M."/>
            <person name="Karol K.G."/>
            <person name="Koehler B."/>
            <person name="Kolukisaoglu U."/>
            <person name="Kubo M."/>
            <person name="Kurata T."/>
            <person name="Lalonde S."/>
            <person name="Li K."/>
            <person name="Li Y."/>
            <person name="Litt A."/>
            <person name="Lyons E."/>
            <person name="Manning G."/>
            <person name="Maruyama T."/>
            <person name="Michael T.P."/>
            <person name="Mikami K."/>
            <person name="Miyazaki S."/>
            <person name="Morinaga S."/>
            <person name="Murata T."/>
            <person name="Mueller-Roeber B."/>
            <person name="Nelson D.R."/>
            <person name="Obara M."/>
            <person name="Oguri Y."/>
            <person name="Olmstead R.G."/>
            <person name="Onodera N."/>
            <person name="Petersen B.L."/>
            <person name="Pils B."/>
            <person name="Prigge M."/>
            <person name="Rensing S.A."/>
            <person name="Riano-Pachon D.M."/>
            <person name="Roberts A.W."/>
            <person name="Sato Y."/>
            <person name="Scheller H.V."/>
            <person name="Schulz B."/>
            <person name="Schulz C."/>
            <person name="Shakirov E.V."/>
            <person name="Shibagaki N."/>
            <person name="Shinohara N."/>
            <person name="Shippen D.E."/>
            <person name="Soerensen I."/>
            <person name="Sotooka R."/>
            <person name="Sugimoto N."/>
            <person name="Sugita M."/>
            <person name="Sumikawa N."/>
            <person name="Tanurdzic M."/>
            <person name="Theissen G."/>
            <person name="Ulvskov P."/>
            <person name="Wakazuki S."/>
            <person name="Weng J.K."/>
            <person name="Willats W.W."/>
            <person name="Wipf D."/>
            <person name="Wolf P.G."/>
            <person name="Yang L."/>
            <person name="Zimmer A.D."/>
            <person name="Zhu Q."/>
            <person name="Mitros T."/>
            <person name="Hellsten U."/>
            <person name="Loque D."/>
            <person name="Otillar R."/>
            <person name="Salamov A."/>
            <person name="Schmutz J."/>
            <person name="Shapiro H."/>
            <person name="Lindquist E."/>
            <person name="Lucas S."/>
            <person name="Rokhsar D."/>
            <person name="Grigoriev I.V."/>
        </authorList>
    </citation>
    <scope>NUCLEOTIDE SEQUENCE [LARGE SCALE GENOMIC DNA]</scope>
</reference>
<evidence type="ECO:0000256" key="1">
    <source>
        <dbReference type="SAM" id="Phobius"/>
    </source>
</evidence>
<keyword evidence="1" id="KW-0472">Membrane</keyword>
<organism evidence="3">
    <name type="scientific">Selaginella moellendorffii</name>
    <name type="common">Spikemoss</name>
    <dbReference type="NCBI Taxonomy" id="88036"/>
    <lineage>
        <taxon>Eukaryota</taxon>
        <taxon>Viridiplantae</taxon>
        <taxon>Streptophyta</taxon>
        <taxon>Embryophyta</taxon>
        <taxon>Tracheophyta</taxon>
        <taxon>Lycopodiopsida</taxon>
        <taxon>Selaginellales</taxon>
        <taxon>Selaginellaceae</taxon>
        <taxon>Selaginella</taxon>
    </lineage>
</organism>
<evidence type="ECO:0000313" key="3">
    <source>
        <dbReference type="Proteomes" id="UP000001514"/>
    </source>
</evidence>